<keyword evidence="2" id="KW-1185">Reference proteome</keyword>
<evidence type="ECO:0000313" key="2">
    <source>
        <dbReference type="Proteomes" id="UP001392437"/>
    </source>
</evidence>
<accession>A0AAW0QPN7</accession>
<gene>
    <name evidence="1" type="ORF">PG999_011983</name>
</gene>
<sequence>MHSRSEIIRYVGIDQSPSRYAVDDVRTGFDMKQQRTGARDCFLLPGGTEARIIGYGQSVRLAEVRGFLRPMPLMGKRLAQPAKN</sequence>
<organism evidence="1 2">
    <name type="scientific">Apiospora kogelbergensis</name>
    <dbReference type="NCBI Taxonomy" id="1337665"/>
    <lineage>
        <taxon>Eukaryota</taxon>
        <taxon>Fungi</taxon>
        <taxon>Dikarya</taxon>
        <taxon>Ascomycota</taxon>
        <taxon>Pezizomycotina</taxon>
        <taxon>Sordariomycetes</taxon>
        <taxon>Xylariomycetidae</taxon>
        <taxon>Amphisphaeriales</taxon>
        <taxon>Apiosporaceae</taxon>
        <taxon>Apiospora</taxon>
    </lineage>
</organism>
<evidence type="ECO:0000313" key="1">
    <source>
        <dbReference type="EMBL" id="KAK8101609.1"/>
    </source>
</evidence>
<dbReference type="EMBL" id="JAQQWP010000009">
    <property type="protein sequence ID" value="KAK8101609.1"/>
    <property type="molecule type" value="Genomic_DNA"/>
</dbReference>
<protein>
    <submittedName>
        <fullName evidence="1">Uncharacterized protein</fullName>
    </submittedName>
</protein>
<dbReference type="AlphaFoldDB" id="A0AAW0QPN7"/>
<reference evidence="1 2" key="1">
    <citation type="submission" date="2023-01" db="EMBL/GenBank/DDBJ databases">
        <title>Analysis of 21 Apiospora genomes using comparative genomics revels a genus with tremendous synthesis potential of carbohydrate active enzymes and secondary metabolites.</title>
        <authorList>
            <person name="Sorensen T."/>
        </authorList>
    </citation>
    <scope>NUCLEOTIDE SEQUENCE [LARGE SCALE GENOMIC DNA]</scope>
    <source>
        <strain evidence="1 2">CBS 117206</strain>
    </source>
</reference>
<name>A0AAW0QPN7_9PEZI</name>
<dbReference type="Proteomes" id="UP001392437">
    <property type="component" value="Unassembled WGS sequence"/>
</dbReference>
<comment type="caution">
    <text evidence="1">The sequence shown here is derived from an EMBL/GenBank/DDBJ whole genome shotgun (WGS) entry which is preliminary data.</text>
</comment>
<proteinExistence type="predicted"/>